<dbReference type="PANTHER" id="PTHR21310">
    <property type="entry name" value="AMINOGLYCOSIDE PHOSPHOTRANSFERASE-RELATED-RELATED"/>
    <property type="match status" value="1"/>
</dbReference>
<evidence type="ECO:0000313" key="3">
    <source>
        <dbReference type="Proteomes" id="UP000322873"/>
    </source>
</evidence>
<organism evidence="2 3">
    <name type="scientific">Monilinia fructicola</name>
    <name type="common">Brown rot fungus</name>
    <name type="synonym">Ciboria fructicola</name>
    <dbReference type="NCBI Taxonomy" id="38448"/>
    <lineage>
        <taxon>Eukaryota</taxon>
        <taxon>Fungi</taxon>
        <taxon>Dikarya</taxon>
        <taxon>Ascomycota</taxon>
        <taxon>Pezizomycotina</taxon>
        <taxon>Leotiomycetes</taxon>
        <taxon>Helotiales</taxon>
        <taxon>Sclerotiniaceae</taxon>
        <taxon>Monilinia</taxon>
    </lineage>
</organism>
<accession>A0A5M9K0U8</accession>
<dbReference type="AlphaFoldDB" id="A0A5M9K0U8"/>
<feature type="region of interest" description="Disordered" evidence="1">
    <location>
        <begin position="82"/>
        <end position="145"/>
    </location>
</feature>
<gene>
    <name evidence="2" type="ORF">EYC84_004584</name>
</gene>
<dbReference type="EMBL" id="VICG01000002">
    <property type="protein sequence ID" value="KAA8575418.1"/>
    <property type="molecule type" value="Genomic_DNA"/>
</dbReference>
<dbReference type="InterPro" id="IPR051678">
    <property type="entry name" value="AGP_Transferase"/>
</dbReference>
<sequence>MAKISRSRCLWNGIKSRSQKITRCVHILFGQSSKYTSSTSGNSSTLDQPTLDPTPLGTSAPGTVVFNSIKCFESSNIHKRGDKGIKGGWTQSTSGPSASEPHRDFSNTQPSAPSSQCSPSNMGLHYTDNAKTKNSSDSSSPGLIFDGVNSDDEVIMENFKQSHSSNSSVEAIITRQLDADIDIDGEDDCPDDFDIDEGILSTGNSNYSNQSSASSTHEFDQEPFDTYKLKVIQLCQDIGFGEPSNMERMYGGDYNRVIGLTFSQNSEDRHFVLRVPRHVLEESEAYTIRDQVATLLFLGQFEFLCAPTIAAIDTTTANVIKSQYVLQERLPGKPLQDVLFTLPLAEKLELVTVAAQLFINMEGITLEDPGVLSGTQPLPWTSTSLPPSTLKPTVSGFDFNYSTVASPLKQQSLASLLSNLLNEQKKKYILSPAMLLKWVKLLDIVEEMDQAGLFKASDKINVLWHWDICARHILVDKDESPLASTVTEMDSTSNFTQPPNLDHANCNVDEDKFIVTDDASDITAAQTGTTSSGWKVTGVIDWDGAKSIPRVLTRVPRNWLWFDEAERTYSWDGNRDCPPERALTEEELTIKRHFDRLMQQADPTYLNDTYFRGVWIRRLFRFAQSGIHNTADFVRYDKFVEDWETYFNGHILMTL</sequence>
<feature type="compositionally biased region" description="Low complexity" evidence="1">
    <location>
        <begin position="109"/>
        <end position="120"/>
    </location>
</feature>
<name>A0A5M9K0U8_MONFR</name>
<dbReference type="PANTHER" id="PTHR21310:SF56">
    <property type="entry name" value="AMINOGLYCOSIDE PHOSPHOTRANSFERASE DOMAIN-CONTAINING PROTEIN"/>
    <property type="match status" value="1"/>
</dbReference>
<dbReference type="InterPro" id="IPR011009">
    <property type="entry name" value="Kinase-like_dom_sf"/>
</dbReference>
<dbReference type="VEuPathDB" id="FungiDB:MFRU_002g00960"/>
<dbReference type="SUPFAM" id="SSF56112">
    <property type="entry name" value="Protein kinase-like (PK-like)"/>
    <property type="match status" value="1"/>
</dbReference>
<comment type="caution">
    <text evidence="2">The sequence shown here is derived from an EMBL/GenBank/DDBJ whole genome shotgun (WGS) entry which is preliminary data.</text>
</comment>
<feature type="region of interest" description="Disordered" evidence="1">
    <location>
        <begin position="34"/>
        <end position="59"/>
    </location>
</feature>
<dbReference type="Proteomes" id="UP000322873">
    <property type="component" value="Unassembled WGS sequence"/>
</dbReference>
<protein>
    <recommendedName>
        <fullName evidence="4">Aminoglycoside phosphotransferase domain-containing protein</fullName>
    </recommendedName>
</protein>
<reference evidence="2 3" key="1">
    <citation type="submission" date="2019-06" db="EMBL/GenBank/DDBJ databases">
        <title>Genome Sequence of the Brown Rot Fungal Pathogen Monilinia fructicola.</title>
        <authorList>
            <person name="De Miccolis Angelini R.M."/>
            <person name="Landi L."/>
            <person name="Abate D."/>
            <person name="Pollastro S."/>
            <person name="Romanazzi G."/>
            <person name="Faretra F."/>
        </authorList>
    </citation>
    <scope>NUCLEOTIDE SEQUENCE [LARGE SCALE GENOMIC DNA]</scope>
    <source>
        <strain evidence="2 3">Mfrc123</strain>
    </source>
</reference>
<evidence type="ECO:0000313" key="2">
    <source>
        <dbReference type="EMBL" id="KAA8575418.1"/>
    </source>
</evidence>
<feature type="compositionally biased region" description="Low complexity" evidence="1">
    <location>
        <begin position="34"/>
        <end position="45"/>
    </location>
</feature>
<evidence type="ECO:0000256" key="1">
    <source>
        <dbReference type="SAM" id="MobiDB-lite"/>
    </source>
</evidence>
<keyword evidence="3" id="KW-1185">Reference proteome</keyword>
<evidence type="ECO:0008006" key="4">
    <source>
        <dbReference type="Google" id="ProtNLM"/>
    </source>
</evidence>
<feature type="compositionally biased region" description="Polar residues" evidence="1">
    <location>
        <begin position="132"/>
        <end position="141"/>
    </location>
</feature>
<proteinExistence type="predicted"/>